<comment type="caution">
    <text evidence="5">The sequence shown here is derived from an EMBL/GenBank/DDBJ whole genome shotgun (WGS) entry which is preliminary data.</text>
</comment>
<keyword evidence="2 3" id="KW-0694">RNA-binding</keyword>
<dbReference type="SUPFAM" id="SSF50249">
    <property type="entry name" value="Nucleic acid-binding proteins"/>
    <property type="match status" value="1"/>
</dbReference>
<evidence type="ECO:0000259" key="4">
    <source>
        <dbReference type="PROSITE" id="PS50886"/>
    </source>
</evidence>
<protein>
    <recommendedName>
        <fullName evidence="4">tRNA-binding domain-containing protein</fullName>
    </recommendedName>
</protein>
<dbReference type="Gene3D" id="2.40.50.140">
    <property type="entry name" value="Nucleic acid-binding proteins"/>
    <property type="match status" value="1"/>
</dbReference>
<name>A0A5N6M1R0_9ASTR</name>
<evidence type="ECO:0000256" key="3">
    <source>
        <dbReference type="PROSITE-ProRule" id="PRU00209"/>
    </source>
</evidence>
<proteinExistence type="predicted"/>
<evidence type="ECO:0000256" key="2">
    <source>
        <dbReference type="ARBA" id="ARBA00022884"/>
    </source>
</evidence>
<dbReference type="PANTHER" id="PTHR11586:SF47">
    <property type="entry name" value="NUCLEIC ACID-BINDING, OB-FOLD-LIKE PROTEIN"/>
    <property type="match status" value="1"/>
</dbReference>
<accession>A0A5N6M1R0</accession>
<dbReference type="FunFam" id="2.40.50.140:FF:000225">
    <property type="entry name" value="tyrosine--tRNA ligase, cytoplasmic"/>
    <property type="match status" value="1"/>
</dbReference>
<dbReference type="CDD" id="cd02799">
    <property type="entry name" value="tRNA_bind_EMAP-II_like"/>
    <property type="match status" value="1"/>
</dbReference>
<dbReference type="Pfam" id="PF01588">
    <property type="entry name" value="tRNA_bind"/>
    <property type="match status" value="1"/>
</dbReference>
<evidence type="ECO:0000313" key="5">
    <source>
        <dbReference type="EMBL" id="KAD3067835.1"/>
    </source>
</evidence>
<dbReference type="PROSITE" id="PS50886">
    <property type="entry name" value="TRBD"/>
    <property type="match status" value="1"/>
</dbReference>
<dbReference type="PANTHER" id="PTHR11586">
    <property type="entry name" value="TRNA-AMINOACYLATION COFACTOR ARC1 FAMILY MEMBER"/>
    <property type="match status" value="1"/>
</dbReference>
<dbReference type="InterPro" id="IPR002547">
    <property type="entry name" value="tRNA-bd_dom"/>
</dbReference>
<feature type="domain" description="TRNA-binding" evidence="4">
    <location>
        <begin position="196"/>
        <end position="299"/>
    </location>
</feature>
<evidence type="ECO:0000313" key="6">
    <source>
        <dbReference type="Proteomes" id="UP000326396"/>
    </source>
</evidence>
<dbReference type="OrthoDB" id="19141at2759"/>
<dbReference type="Proteomes" id="UP000326396">
    <property type="component" value="Linkage Group LG7"/>
</dbReference>
<dbReference type="GO" id="GO:0000049">
    <property type="term" value="F:tRNA binding"/>
    <property type="evidence" value="ECO:0007669"/>
    <property type="project" value="UniProtKB-UniRule"/>
</dbReference>
<organism evidence="5 6">
    <name type="scientific">Mikania micrantha</name>
    <name type="common">bitter vine</name>
    <dbReference type="NCBI Taxonomy" id="192012"/>
    <lineage>
        <taxon>Eukaryota</taxon>
        <taxon>Viridiplantae</taxon>
        <taxon>Streptophyta</taxon>
        <taxon>Embryophyta</taxon>
        <taxon>Tracheophyta</taxon>
        <taxon>Spermatophyta</taxon>
        <taxon>Magnoliopsida</taxon>
        <taxon>eudicotyledons</taxon>
        <taxon>Gunneridae</taxon>
        <taxon>Pentapetalae</taxon>
        <taxon>asterids</taxon>
        <taxon>campanulids</taxon>
        <taxon>Asterales</taxon>
        <taxon>Asteraceae</taxon>
        <taxon>Asteroideae</taxon>
        <taxon>Heliantheae alliance</taxon>
        <taxon>Eupatorieae</taxon>
        <taxon>Mikania</taxon>
    </lineage>
</organism>
<dbReference type="InterPro" id="IPR051270">
    <property type="entry name" value="Tyrosine-tRNA_ligase_regulator"/>
</dbReference>
<reference evidence="5 6" key="1">
    <citation type="submission" date="2019-05" db="EMBL/GenBank/DDBJ databases">
        <title>Mikania micrantha, genome provides insights into the molecular mechanism of rapid growth.</title>
        <authorList>
            <person name="Liu B."/>
        </authorList>
    </citation>
    <scope>NUCLEOTIDE SEQUENCE [LARGE SCALE GENOMIC DNA]</scope>
    <source>
        <strain evidence="5">NLD-2019</strain>
        <tissue evidence="5">Leaf</tissue>
    </source>
</reference>
<keyword evidence="1 3" id="KW-0820">tRNA-binding</keyword>
<sequence>MVKAHPSEVEELGSNLVGCNLMDIQVKERIRALISGSNLMEGKGLRIQSGSCASGGTRVSRLTDANVKPPHSPAIRYLWSLPSPFKQFRSISRRSLPRTSGLRLLSYCNQTYNCGIVLRPLLSITSNYYSTAKPHRQQKKNNIPSLSLSISSFIPKEKSLVTSKSIKTFCTTSNVTTDPATTSDDNVVDMMKIKDMANTLDLRVGKILKAWRHEEADSLYVEEVDVGEPEPRIICSGLVKYIPLDDLQDKSVVVLANLKPRNMRGVKSSGMLMAASDASHENVELLEPPVGSTPGDRIWFGTEDEKERLPEAGSPNQIAKKKIWEQVQPHLVTTGSCVATLGGTHLMITSAGSVVSKSLVNANIA</sequence>
<evidence type="ECO:0000256" key="1">
    <source>
        <dbReference type="ARBA" id="ARBA00022555"/>
    </source>
</evidence>
<dbReference type="AlphaFoldDB" id="A0A5N6M1R0"/>
<dbReference type="EMBL" id="SZYD01000017">
    <property type="protein sequence ID" value="KAD3067835.1"/>
    <property type="molecule type" value="Genomic_DNA"/>
</dbReference>
<gene>
    <name evidence="5" type="ORF">E3N88_35715</name>
</gene>
<keyword evidence="6" id="KW-1185">Reference proteome</keyword>
<dbReference type="InterPro" id="IPR012340">
    <property type="entry name" value="NA-bd_OB-fold"/>
</dbReference>